<dbReference type="Gene3D" id="3.40.50.720">
    <property type="entry name" value="NAD(P)-binding Rossmann-like Domain"/>
    <property type="match status" value="1"/>
</dbReference>
<dbReference type="SUPFAM" id="SSF51735">
    <property type="entry name" value="NAD(P)-binding Rossmann-fold domains"/>
    <property type="match status" value="1"/>
</dbReference>
<dbReference type="PANTHER" id="PTHR42760">
    <property type="entry name" value="SHORT-CHAIN DEHYDROGENASES/REDUCTASES FAMILY MEMBER"/>
    <property type="match status" value="1"/>
</dbReference>
<organism evidence="5">
    <name type="scientific">Paenibacillus sp. AN1007</name>
    <dbReference type="NCBI Taxonomy" id="3151385"/>
    <lineage>
        <taxon>Bacteria</taxon>
        <taxon>Bacillati</taxon>
        <taxon>Bacillota</taxon>
        <taxon>Bacilli</taxon>
        <taxon>Bacillales</taxon>
        <taxon>Paenibacillaceae</taxon>
        <taxon>Paenibacillus</taxon>
    </lineage>
</organism>
<keyword evidence="2" id="KW-0560">Oxidoreductase</keyword>
<dbReference type="CDD" id="cd05233">
    <property type="entry name" value="SDR_c"/>
    <property type="match status" value="1"/>
</dbReference>
<dbReference type="PROSITE" id="PS00061">
    <property type="entry name" value="ADH_SHORT"/>
    <property type="match status" value="1"/>
</dbReference>
<protein>
    <submittedName>
        <fullName evidence="5">SDR family NAD(P)-dependent oxidoreductase</fullName>
    </submittedName>
</protein>
<dbReference type="GO" id="GO:0030497">
    <property type="term" value="P:fatty acid elongation"/>
    <property type="evidence" value="ECO:0007669"/>
    <property type="project" value="TreeGrafter"/>
</dbReference>
<evidence type="ECO:0000256" key="2">
    <source>
        <dbReference type="ARBA" id="ARBA00023002"/>
    </source>
</evidence>
<dbReference type="SMART" id="SM00822">
    <property type="entry name" value="PKS_KR"/>
    <property type="match status" value="1"/>
</dbReference>
<evidence type="ECO:0000256" key="1">
    <source>
        <dbReference type="ARBA" id="ARBA00006484"/>
    </source>
</evidence>
<dbReference type="PANTHER" id="PTHR42760:SF40">
    <property type="entry name" value="3-OXOACYL-[ACYL-CARRIER-PROTEIN] REDUCTASE, CHLOROPLASTIC"/>
    <property type="match status" value="1"/>
</dbReference>
<comment type="similarity">
    <text evidence="1 3">Belongs to the short-chain dehydrogenases/reductases (SDR) family.</text>
</comment>
<accession>A0AAU8NFP1</accession>
<dbReference type="InterPro" id="IPR020904">
    <property type="entry name" value="Sc_DH/Rdtase_CS"/>
</dbReference>
<dbReference type="PRINTS" id="PR00081">
    <property type="entry name" value="GDHRDH"/>
</dbReference>
<dbReference type="PRINTS" id="PR00080">
    <property type="entry name" value="SDRFAMILY"/>
</dbReference>
<dbReference type="InterPro" id="IPR002347">
    <property type="entry name" value="SDR_fam"/>
</dbReference>
<dbReference type="InterPro" id="IPR057326">
    <property type="entry name" value="KR_dom"/>
</dbReference>
<evidence type="ECO:0000259" key="4">
    <source>
        <dbReference type="SMART" id="SM00822"/>
    </source>
</evidence>
<proteinExistence type="inferred from homology"/>
<dbReference type="AlphaFoldDB" id="A0AAU8NFP1"/>
<dbReference type="EMBL" id="CP159992">
    <property type="protein sequence ID" value="XCP95778.1"/>
    <property type="molecule type" value="Genomic_DNA"/>
</dbReference>
<evidence type="ECO:0000313" key="5">
    <source>
        <dbReference type="EMBL" id="XCP95778.1"/>
    </source>
</evidence>
<dbReference type="FunFam" id="3.40.50.720:FF:000084">
    <property type="entry name" value="Short-chain dehydrogenase reductase"/>
    <property type="match status" value="1"/>
</dbReference>
<evidence type="ECO:0000256" key="3">
    <source>
        <dbReference type="RuleBase" id="RU000363"/>
    </source>
</evidence>
<gene>
    <name evidence="5" type="ORF">ABXS70_03395</name>
</gene>
<dbReference type="Pfam" id="PF00106">
    <property type="entry name" value="adh_short"/>
    <property type="match status" value="1"/>
</dbReference>
<sequence length="247" mass="25993">MRYWTNRIVLITGGGTGIGRAAGIQLAERGAKVILNYSRSQQAAEETVRHILALGGQACSIQANIASDGEVRRMVAAVTEMYGPITDLVNNAGMTYHIPLHDLDSVTDDVWNELIDVNVKGMFHSARAVKEGIVQAGGGAIVNLGSIAGSTGSGSSLPYAVSKAAVHGLTLSLAHALSPHIRVNAIIPGAAATRWWAGNEERMHQLGGQLLLQRIASPEDIAHMICAALEQQSMTGQLITVDGGQTL</sequence>
<name>A0AAU8NFP1_9BACL</name>
<dbReference type="InterPro" id="IPR036291">
    <property type="entry name" value="NAD(P)-bd_dom_sf"/>
</dbReference>
<dbReference type="GO" id="GO:0016616">
    <property type="term" value="F:oxidoreductase activity, acting on the CH-OH group of donors, NAD or NADP as acceptor"/>
    <property type="evidence" value="ECO:0007669"/>
    <property type="project" value="UniProtKB-ARBA"/>
</dbReference>
<feature type="domain" description="Ketoreductase" evidence="4">
    <location>
        <begin position="7"/>
        <end position="199"/>
    </location>
</feature>
<dbReference type="RefSeq" id="WP_366293851.1">
    <property type="nucleotide sequence ID" value="NZ_CP159992.1"/>
</dbReference>
<dbReference type="GO" id="GO:0008206">
    <property type="term" value="P:bile acid metabolic process"/>
    <property type="evidence" value="ECO:0007669"/>
    <property type="project" value="UniProtKB-ARBA"/>
</dbReference>
<reference evidence="5" key="1">
    <citation type="submission" date="2024-05" db="EMBL/GenBank/DDBJ databases">
        <title>Draft genome assemblies of 36 bacteria isolated from hibernating arctic ground squirrels.</title>
        <authorList>
            <person name="McKee H."/>
            <person name="Mullen L."/>
            <person name="Drown D.M."/>
            <person name="Duddleston K.N."/>
        </authorList>
    </citation>
    <scope>NUCLEOTIDE SEQUENCE</scope>
    <source>
        <strain evidence="5">AN1007</strain>
    </source>
</reference>